<evidence type="ECO:0000256" key="1">
    <source>
        <dbReference type="SAM" id="SignalP"/>
    </source>
</evidence>
<dbReference type="Proteomes" id="UP001431209">
    <property type="component" value="Unassembled WGS sequence"/>
</dbReference>
<reference evidence="2 3" key="1">
    <citation type="submission" date="2024-03" db="EMBL/GenBank/DDBJ databases">
        <title>The Acrasis kona genome and developmental transcriptomes reveal deep origins of eukaryotic multicellular pathways.</title>
        <authorList>
            <person name="Sheikh S."/>
            <person name="Fu C.-J."/>
            <person name="Brown M.W."/>
            <person name="Baldauf S.L."/>
        </authorList>
    </citation>
    <scope>NUCLEOTIDE SEQUENCE [LARGE SCALE GENOMIC DNA]</scope>
    <source>
        <strain evidence="2 3">ATCC MYA-3509</strain>
    </source>
</reference>
<organism evidence="2 3">
    <name type="scientific">Acrasis kona</name>
    <dbReference type="NCBI Taxonomy" id="1008807"/>
    <lineage>
        <taxon>Eukaryota</taxon>
        <taxon>Discoba</taxon>
        <taxon>Heterolobosea</taxon>
        <taxon>Tetramitia</taxon>
        <taxon>Eutetramitia</taxon>
        <taxon>Acrasidae</taxon>
        <taxon>Acrasis</taxon>
    </lineage>
</organism>
<comment type="caution">
    <text evidence="2">The sequence shown here is derived from an EMBL/GenBank/DDBJ whole genome shotgun (WGS) entry which is preliminary data.</text>
</comment>
<feature type="signal peptide" evidence="1">
    <location>
        <begin position="1"/>
        <end position="19"/>
    </location>
</feature>
<evidence type="ECO:0000313" key="2">
    <source>
        <dbReference type="EMBL" id="KAL0477046.1"/>
    </source>
</evidence>
<dbReference type="AlphaFoldDB" id="A0AAW2YJL0"/>
<protein>
    <submittedName>
        <fullName evidence="2">Uncharacterized protein</fullName>
    </submittedName>
</protein>
<evidence type="ECO:0000313" key="3">
    <source>
        <dbReference type="Proteomes" id="UP001431209"/>
    </source>
</evidence>
<sequence length="136" mass="14856">MRYATIVVCFLALCSFAFADTHSADSAFAKRYDISLGKVSGQKIVATVEGRLEKVCGNCDLNGNRTCKYVIIQNGCEKKKCPKTPSGIKKCIKKNGKKSIRKSNCPTVLCPEGCNAIQIVKKKLPEGKCKVCECKN</sequence>
<accession>A0AAW2YJL0</accession>
<name>A0AAW2YJL0_9EUKA</name>
<keyword evidence="3" id="KW-1185">Reference proteome</keyword>
<feature type="chain" id="PRO_5043789132" evidence="1">
    <location>
        <begin position="20"/>
        <end position="136"/>
    </location>
</feature>
<dbReference type="EMBL" id="JAOPGA020000134">
    <property type="protein sequence ID" value="KAL0477046.1"/>
    <property type="molecule type" value="Genomic_DNA"/>
</dbReference>
<gene>
    <name evidence="2" type="ORF">AKO1_005590</name>
</gene>
<proteinExistence type="predicted"/>
<keyword evidence="1" id="KW-0732">Signal</keyword>